<sequence>MFLDSCSDFYSSFVNIFLLTGAASLFDELSLKRVLRMARFTNDADYDAGGTSGYVPHPRSDTGDNQAYYGLWTRCAPIGLPANMTNLRILGHTTTTIEVESSFDLAPQRDLNYDDAMYHPLSP</sequence>
<organism evidence="1 2">
    <name type="scientific">Protopolystoma xenopodis</name>
    <dbReference type="NCBI Taxonomy" id="117903"/>
    <lineage>
        <taxon>Eukaryota</taxon>
        <taxon>Metazoa</taxon>
        <taxon>Spiralia</taxon>
        <taxon>Lophotrochozoa</taxon>
        <taxon>Platyhelminthes</taxon>
        <taxon>Monogenea</taxon>
        <taxon>Polyopisthocotylea</taxon>
        <taxon>Polystomatidea</taxon>
        <taxon>Polystomatidae</taxon>
        <taxon>Protopolystoma</taxon>
    </lineage>
</organism>
<evidence type="ECO:0000313" key="2">
    <source>
        <dbReference type="Proteomes" id="UP000784294"/>
    </source>
</evidence>
<comment type="caution">
    <text evidence="1">The sequence shown here is derived from an EMBL/GenBank/DDBJ whole genome shotgun (WGS) entry which is preliminary data.</text>
</comment>
<evidence type="ECO:0000313" key="1">
    <source>
        <dbReference type="EMBL" id="VEL38761.1"/>
    </source>
</evidence>
<protein>
    <submittedName>
        <fullName evidence="1">Uncharacterized protein</fullName>
    </submittedName>
</protein>
<name>A0A448XKI1_9PLAT</name>
<dbReference type="Proteomes" id="UP000784294">
    <property type="component" value="Unassembled WGS sequence"/>
</dbReference>
<proteinExistence type="predicted"/>
<dbReference type="EMBL" id="CAAALY010258919">
    <property type="protein sequence ID" value="VEL38761.1"/>
    <property type="molecule type" value="Genomic_DNA"/>
</dbReference>
<keyword evidence="2" id="KW-1185">Reference proteome</keyword>
<gene>
    <name evidence="1" type="ORF">PXEA_LOCUS32201</name>
</gene>
<reference evidence="1" key="1">
    <citation type="submission" date="2018-11" db="EMBL/GenBank/DDBJ databases">
        <authorList>
            <consortium name="Pathogen Informatics"/>
        </authorList>
    </citation>
    <scope>NUCLEOTIDE SEQUENCE</scope>
</reference>
<accession>A0A448XKI1</accession>
<dbReference type="AlphaFoldDB" id="A0A448XKI1"/>